<dbReference type="Pfam" id="PF01850">
    <property type="entry name" value="PIN"/>
    <property type="match status" value="1"/>
</dbReference>
<accession>A0A1F6ACM6</accession>
<evidence type="ECO:0000259" key="1">
    <source>
        <dbReference type="Pfam" id="PF01850"/>
    </source>
</evidence>
<dbReference type="CDD" id="cd09854">
    <property type="entry name" value="PIN_VapC-like"/>
    <property type="match status" value="1"/>
</dbReference>
<dbReference type="SUPFAM" id="SSF88723">
    <property type="entry name" value="PIN domain-like"/>
    <property type="match status" value="1"/>
</dbReference>
<evidence type="ECO:0000313" key="2">
    <source>
        <dbReference type="EMBL" id="OGG22326.1"/>
    </source>
</evidence>
<dbReference type="Gene3D" id="3.40.50.1010">
    <property type="entry name" value="5'-nuclease"/>
    <property type="match status" value="1"/>
</dbReference>
<dbReference type="EMBL" id="MFJN01000005">
    <property type="protein sequence ID" value="OGG22326.1"/>
    <property type="molecule type" value="Genomic_DNA"/>
</dbReference>
<feature type="domain" description="PIN" evidence="1">
    <location>
        <begin position="4"/>
        <end position="123"/>
    </location>
</feature>
<protein>
    <recommendedName>
        <fullName evidence="1">PIN domain-containing protein</fullName>
    </recommendedName>
</protein>
<dbReference type="InterPro" id="IPR002716">
    <property type="entry name" value="PIN_dom"/>
</dbReference>
<comment type="caution">
    <text evidence="2">The sequence shown here is derived from an EMBL/GenBank/DDBJ whole genome shotgun (WGS) entry which is preliminary data.</text>
</comment>
<dbReference type="AlphaFoldDB" id="A0A1F6ACM6"/>
<sequence>MKLLIDSSVYISLMGKKDIYSSPSEKFMLTLEEDGGEVIMPSLVAAEIVSVLAKQKTGNLSAVTQYLFDFGIVSLDESILREMLKISLKSVLALKTSDLVIAVTARITDATLITWDKKLLKYAPEICRVQSPKI</sequence>
<evidence type="ECO:0000313" key="3">
    <source>
        <dbReference type="Proteomes" id="UP000177092"/>
    </source>
</evidence>
<dbReference type="STRING" id="1798384.A3D03_03460"/>
<dbReference type="Proteomes" id="UP000177092">
    <property type="component" value="Unassembled WGS sequence"/>
</dbReference>
<gene>
    <name evidence="2" type="ORF">A3D03_03460</name>
</gene>
<dbReference type="InterPro" id="IPR029060">
    <property type="entry name" value="PIN-like_dom_sf"/>
</dbReference>
<name>A0A1F6ACM6_9BACT</name>
<organism evidence="2 3">
    <name type="scientific">Candidatus Gottesmanbacteria bacterium RIFCSPHIGHO2_02_FULL_40_13</name>
    <dbReference type="NCBI Taxonomy" id="1798384"/>
    <lineage>
        <taxon>Bacteria</taxon>
        <taxon>Candidatus Gottesmaniibacteriota</taxon>
    </lineage>
</organism>
<proteinExistence type="predicted"/>
<reference evidence="2 3" key="1">
    <citation type="journal article" date="2016" name="Nat. Commun.">
        <title>Thousands of microbial genomes shed light on interconnected biogeochemical processes in an aquifer system.</title>
        <authorList>
            <person name="Anantharaman K."/>
            <person name="Brown C.T."/>
            <person name="Hug L.A."/>
            <person name="Sharon I."/>
            <person name="Castelle C.J."/>
            <person name="Probst A.J."/>
            <person name="Thomas B.C."/>
            <person name="Singh A."/>
            <person name="Wilkins M.J."/>
            <person name="Karaoz U."/>
            <person name="Brodie E.L."/>
            <person name="Williams K.H."/>
            <person name="Hubbard S.S."/>
            <person name="Banfield J.F."/>
        </authorList>
    </citation>
    <scope>NUCLEOTIDE SEQUENCE [LARGE SCALE GENOMIC DNA]</scope>
</reference>